<keyword evidence="2" id="KW-1185">Reference proteome</keyword>
<gene>
    <name evidence="1" type="ORF">HNP84_008341</name>
</gene>
<accession>A0A840PNF6</accession>
<name>A0A840PNF6_9ACTN</name>
<dbReference type="Gene3D" id="3.40.50.1820">
    <property type="entry name" value="alpha/beta hydrolase"/>
    <property type="match status" value="1"/>
</dbReference>
<dbReference type="SUPFAM" id="SSF53474">
    <property type="entry name" value="alpha/beta-Hydrolases"/>
    <property type="match status" value="1"/>
</dbReference>
<dbReference type="EMBL" id="JACHGN010000024">
    <property type="protein sequence ID" value="MBB5138587.1"/>
    <property type="molecule type" value="Genomic_DNA"/>
</dbReference>
<sequence>MSRAAATAVTSVSLDGVGHYVAMEAPDELAKAVLQFVGDVDAGR</sequence>
<dbReference type="AlphaFoldDB" id="A0A840PNF6"/>
<protein>
    <submittedName>
        <fullName evidence="1">Pimeloyl-ACP methyl ester carboxylesterase</fullName>
    </submittedName>
</protein>
<reference evidence="1 2" key="1">
    <citation type="submission" date="2020-08" db="EMBL/GenBank/DDBJ databases">
        <title>Genomic Encyclopedia of Type Strains, Phase IV (KMG-IV): sequencing the most valuable type-strain genomes for metagenomic binning, comparative biology and taxonomic classification.</title>
        <authorList>
            <person name="Goeker M."/>
        </authorList>
    </citation>
    <scope>NUCLEOTIDE SEQUENCE [LARGE SCALE GENOMIC DNA]</scope>
    <source>
        <strain evidence="1 2">DSM 45615</strain>
    </source>
</reference>
<evidence type="ECO:0000313" key="1">
    <source>
        <dbReference type="EMBL" id="MBB5138587.1"/>
    </source>
</evidence>
<dbReference type="InterPro" id="IPR029058">
    <property type="entry name" value="AB_hydrolase_fold"/>
</dbReference>
<evidence type="ECO:0000313" key="2">
    <source>
        <dbReference type="Proteomes" id="UP000578449"/>
    </source>
</evidence>
<organism evidence="1 2">
    <name type="scientific">Thermocatellispora tengchongensis</name>
    <dbReference type="NCBI Taxonomy" id="1073253"/>
    <lineage>
        <taxon>Bacteria</taxon>
        <taxon>Bacillati</taxon>
        <taxon>Actinomycetota</taxon>
        <taxon>Actinomycetes</taxon>
        <taxon>Streptosporangiales</taxon>
        <taxon>Streptosporangiaceae</taxon>
        <taxon>Thermocatellispora</taxon>
    </lineage>
</organism>
<dbReference type="RefSeq" id="WP_281396433.1">
    <property type="nucleotide sequence ID" value="NZ_BAABIX010000025.1"/>
</dbReference>
<dbReference type="Proteomes" id="UP000578449">
    <property type="component" value="Unassembled WGS sequence"/>
</dbReference>
<comment type="caution">
    <text evidence="1">The sequence shown here is derived from an EMBL/GenBank/DDBJ whole genome shotgun (WGS) entry which is preliminary data.</text>
</comment>
<proteinExistence type="predicted"/>